<comment type="caution">
    <text evidence="3">The sequence shown here is derived from an EMBL/GenBank/DDBJ whole genome shotgun (WGS) entry which is preliminary data.</text>
</comment>
<dbReference type="Proteomes" id="UP000077671">
    <property type="component" value="Unassembled WGS sequence"/>
</dbReference>
<feature type="region of interest" description="Disordered" evidence="1">
    <location>
        <begin position="1"/>
        <end position="24"/>
    </location>
</feature>
<feature type="region of interest" description="Disordered" evidence="1">
    <location>
        <begin position="110"/>
        <end position="161"/>
    </location>
</feature>
<dbReference type="EMBL" id="CAJHJG010000158">
    <property type="protein sequence ID" value="CAD6898493.1"/>
    <property type="molecule type" value="Genomic_DNA"/>
</dbReference>
<feature type="compositionally biased region" description="Pro residues" evidence="1">
    <location>
        <begin position="228"/>
        <end position="245"/>
    </location>
</feature>
<protein>
    <submittedName>
        <fullName evidence="3">Uncharacterized protein</fullName>
    </submittedName>
</protein>
<feature type="compositionally biased region" description="Low complexity" evidence="1">
    <location>
        <begin position="137"/>
        <end position="154"/>
    </location>
</feature>
<gene>
    <name evidence="3" type="ORF">A4X03_0g4881</name>
    <name evidence="2" type="ORF">JKIAZH3_G3960</name>
</gene>
<dbReference type="Proteomes" id="UP000836402">
    <property type="component" value="Unassembled WGS sequence"/>
</dbReference>
<feature type="compositionally biased region" description="Acidic residues" evidence="1">
    <location>
        <begin position="313"/>
        <end position="334"/>
    </location>
</feature>
<reference evidence="3" key="2">
    <citation type="journal article" date="2019" name="IMA Fungus">
        <title>Genome sequencing and comparison of five Tilletia species to identify candidate genes for the detection of regulated species infecting wheat.</title>
        <authorList>
            <person name="Nguyen H.D.T."/>
            <person name="Sultana T."/>
            <person name="Kesanakurti P."/>
            <person name="Hambleton S."/>
        </authorList>
    </citation>
    <scope>NUCLEOTIDE SEQUENCE</scope>
    <source>
        <strain evidence="3">DAOMC 238032</strain>
    </source>
</reference>
<reference evidence="3" key="1">
    <citation type="submission" date="2016-04" db="EMBL/GenBank/DDBJ databases">
        <authorList>
            <person name="Nguyen H.D."/>
            <person name="Kesanakurti P."/>
            <person name="Cullis J."/>
            <person name="Levesque C.A."/>
            <person name="Hambleton S."/>
        </authorList>
    </citation>
    <scope>NUCLEOTIDE SEQUENCE</scope>
    <source>
        <strain evidence="3">DAOMC 238032</strain>
    </source>
</reference>
<keyword evidence="5" id="KW-1185">Reference proteome</keyword>
<dbReference type="EMBL" id="LWDD02000708">
    <property type="protein sequence ID" value="KAE8256965.1"/>
    <property type="molecule type" value="Genomic_DNA"/>
</dbReference>
<evidence type="ECO:0000313" key="5">
    <source>
        <dbReference type="Proteomes" id="UP000836402"/>
    </source>
</evidence>
<reference evidence="2" key="3">
    <citation type="submission" date="2020-10" db="EMBL/GenBank/DDBJ databases">
        <authorList>
            <person name="Sedaghatjoo S."/>
        </authorList>
    </citation>
    <scope>NUCLEOTIDE SEQUENCE</scope>
    <source>
        <strain evidence="2">AZH3</strain>
    </source>
</reference>
<dbReference type="AlphaFoldDB" id="A0A177USY7"/>
<feature type="region of interest" description="Disordered" evidence="1">
    <location>
        <begin position="287"/>
        <end position="376"/>
    </location>
</feature>
<proteinExistence type="predicted"/>
<feature type="region of interest" description="Disordered" evidence="1">
    <location>
        <begin position="174"/>
        <end position="245"/>
    </location>
</feature>
<evidence type="ECO:0000313" key="2">
    <source>
        <dbReference type="EMBL" id="CAD6898493.1"/>
    </source>
</evidence>
<evidence type="ECO:0000313" key="3">
    <source>
        <dbReference type="EMBL" id="KAE8256965.1"/>
    </source>
</evidence>
<sequence length="533" mass="56764">MDLQQQSVCSAPLLRTQPSASRIPASRIATAKATANANAHLSHAASAASSSSSSDSAVSTVRASRVLVSSSTASTPILVTAPSVPARRVGAHNLPSVNVRSTRPITVNSRAAANKENESITRTKPPARGLLRPTAQPITSEPITSEPTTSEPTSFLPRPSKLQLPGHRIAVANTRSKLPRPPASAPSMLRPPRTHTVASSLPKLSHSLLRLKSRKSSMKMAHPQPQIAQPPPPAKETPQPPPPPIQLQIKTYPSALTMTAKELSRLTAFHTRRNEVQAIQIRVKTVRLEGRRRPPSPTSRIRRIGEPISLGNDDGEGDEEEEVADEGDLGEGEGENGVRSSSNTPPAEPSSSPPRSPTSMPTATTGKRRVRWDEVPRRVKRCAPPLYRARSAVYADDSAGPSSLSSVSSSAAAAAVPTGNGAGVIVGRSCFAPKVQTVKLDPLGNAPDADRPLPLQTQLLRTKIVVKRYVYDGEDEEECVEDQQQQQQQPMDVDVDGRGSAGFGFIPASRPAMRRSATSMAAASNGLTALRTW</sequence>
<evidence type="ECO:0000256" key="1">
    <source>
        <dbReference type="SAM" id="MobiDB-lite"/>
    </source>
</evidence>
<evidence type="ECO:0000313" key="4">
    <source>
        <dbReference type="Proteomes" id="UP000077671"/>
    </source>
</evidence>
<name>A0A177USY7_9BASI</name>
<feature type="region of interest" description="Disordered" evidence="1">
    <location>
        <begin position="41"/>
        <end position="69"/>
    </location>
</feature>
<accession>A0A177USY7</accession>
<feature type="compositionally biased region" description="Low complexity" evidence="1">
    <location>
        <begin position="199"/>
        <end position="208"/>
    </location>
</feature>
<feature type="compositionally biased region" description="Pro residues" evidence="1">
    <location>
        <begin position="346"/>
        <end position="356"/>
    </location>
</feature>
<organism evidence="3 4">
    <name type="scientific">Tilletia caries</name>
    <name type="common">wheat bunt fungus</name>
    <dbReference type="NCBI Taxonomy" id="13290"/>
    <lineage>
        <taxon>Eukaryota</taxon>
        <taxon>Fungi</taxon>
        <taxon>Dikarya</taxon>
        <taxon>Basidiomycota</taxon>
        <taxon>Ustilaginomycotina</taxon>
        <taxon>Exobasidiomycetes</taxon>
        <taxon>Tilletiales</taxon>
        <taxon>Tilletiaceae</taxon>
        <taxon>Tilletia</taxon>
    </lineage>
</organism>